<keyword evidence="1" id="KW-0812">Transmembrane</keyword>
<name>A0ABM8GK07_9MICO</name>
<organism evidence="2 3">
    <name type="scientific">Frondihabitans sucicola</name>
    <dbReference type="NCBI Taxonomy" id="1268041"/>
    <lineage>
        <taxon>Bacteria</taxon>
        <taxon>Bacillati</taxon>
        <taxon>Actinomycetota</taxon>
        <taxon>Actinomycetes</taxon>
        <taxon>Micrococcales</taxon>
        <taxon>Microbacteriaceae</taxon>
        <taxon>Frondihabitans</taxon>
    </lineage>
</organism>
<feature type="transmembrane region" description="Helical" evidence="1">
    <location>
        <begin position="249"/>
        <end position="274"/>
    </location>
</feature>
<keyword evidence="1" id="KW-0472">Membrane</keyword>
<accession>A0ABM8GK07</accession>
<protein>
    <recommendedName>
        <fullName evidence="4">MFS transporter</fullName>
    </recommendedName>
</protein>
<evidence type="ECO:0008006" key="4">
    <source>
        <dbReference type="Google" id="ProtNLM"/>
    </source>
</evidence>
<dbReference type="RefSeq" id="WP_286345655.1">
    <property type="nucleotide sequence ID" value="NZ_AP027732.1"/>
</dbReference>
<keyword evidence="1" id="KW-1133">Transmembrane helix</keyword>
<feature type="transmembrane region" description="Helical" evidence="1">
    <location>
        <begin position="184"/>
        <end position="203"/>
    </location>
</feature>
<keyword evidence="3" id="KW-1185">Reference proteome</keyword>
<feature type="transmembrane region" description="Helical" evidence="1">
    <location>
        <begin position="75"/>
        <end position="97"/>
    </location>
</feature>
<evidence type="ECO:0000256" key="1">
    <source>
        <dbReference type="SAM" id="Phobius"/>
    </source>
</evidence>
<dbReference type="Proteomes" id="UP001321486">
    <property type="component" value="Chromosome"/>
</dbReference>
<proteinExistence type="predicted"/>
<feature type="transmembrane region" description="Helical" evidence="1">
    <location>
        <begin position="151"/>
        <end position="172"/>
    </location>
</feature>
<feature type="transmembrane region" description="Helical" evidence="1">
    <location>
        <begin position="103"/>
        <end position="126"/>
    </location>
</feature>
<gene>
    <name evidence="2" type="ORF">GCM10025867_09590</name>
</gene>
<sequence length="329" mass="35888">MRIAAFIVTILLATGLLMGGVTLLVLQSDLQDPGWIFVQSLAMIPFVYGPLTVGSFRASWDVAGSLESGRYFRRIVLVVLGLEAIAAVCTVACAIVTSSGPLIPVVFIGTGAVLTVIALLVGPIVYRYDRAHPRPHQEWVAIEPTQVRRKIVVVAITFVGVLALGLIGLGVVNDFAPRSLSLSQLLLFALSFACIMAGAVAIFSTLRWNRRLRDVTDRDPSRLRRIAKVVIRKKPIDLEPEDLTAAARYAAVISITMSFQLAYLVLLYAGILLQQINTLREGFGDSFSIIIIVFLVAILAVIFPLQVVRIGRARRYVREHTADLDPLAA</sequence>
<evidence type="ECO:0000313" key="2">
    <source>
        <dbReference type="EMBL" id="BDZ48718.1"/>
    </source>
</evidence>
<feature type="transmembrane region" description="Helical" evidence="1">
    <location>
        <begin position="286"/>
        <end position="308"/>
    </location>
</feature>
<feature type="transmembrane region" description="Helical" evidence="1">
    <location>
        <begin position="35"/>
        <end position="54"/>
    </location>
</feature>
<reference evidence="3" key="1">
    <citation type="journal article" date="2019" name="Int. J. Syst. Evol. Microbiol.">
        <title>The Global Catalogue of Microorganisms (GCM) 10K type strain sequencing project: providing services to taxonomists for standard genome sequencing and annotation.</title>
        <authorList>
            <consortium name="The Broad Institute Genomics Platform"/>
            <consortium name="The Broad Institute Genome Sequencing Center for Infectious Disease"/>
            <person name="Wu L."/>
            <person name="Ma J."/>
        </authorList>
    </citation>
    <scope>NUCLEOTIDE SEQUENCE [LARGE SCALE GENOMIC DNA]</scope>
    <source>
        <strain evidence="3">NBRC 108728</strain>
    </source>
</reference>
<evidence type="ECO:0000313" key="3">
    <source>
        <dbReference type="Proteomes" id="UP001321486"/>
    </source>
</evidence>
<dbReference type="EMBL" id="AP027732">
    <property type="protein sequence ID" value="BDZ48718.1"/>
    <property type="molecule type" value="Genomic_DNA"/>
</dbReference>